<protein>
    <recommendedName>
        <fullName evidence="7">DNA-binding protein</fullName>
    </recommendedName>
</protein>
<gene>
    <name evidence="5" type="ORF">B1757_13810</name>
</gene>
<comment type="caution">
    <text evidence="5">The sequence shown here is derived from an EMBL/GenBank/DDBJ whole genome shotgun (WGS) entry which is preliminary data.</text>
</comment>
<dbReference type="PANTHER" id="PTHR33175:SF3">
    <property type="entry name" value="DNA-BINDING PROTEIN HU-BETA"/>
    <property type="match status" value="1"/>
</dbReference>
<name>A0A2I1DIH2_9PROT</name>
<dbReference type="AlphaFoldDB" id="A0A2I1DIH2"/>
<organism evidence="5 6">
    <name type="scientific">Acidithiobacillus marinus</name>
    <dbReference type="NCBI Taxonomy" id="187490"/>
    <lineage>
        <taxon>Bacteria</taxon>
        <taxon>Pseudomonadati</taxon>
        <taxon>Pseudomonadota</taxon>
        <taxon>Acidithiobacillia</taxon>
        <taxon>Acidithiobacillales</taxon>
        <taxon>Acidithiobacillaceae</taxon>
        <taxon>Acidithiobacillus</taxon>
    </lineage>
</organism>
<dbReference type="Pfam" id="PF00216">
    <property type="entry name" value="Bac_DNA_binding"/>
    <property type="match status" value="1"/>
</dbReference>
<keyword evidence="2" id="KW-0226">DNA condensation</keyword>
<dbReference type="EMBL" id="MXAV01000053">
    <property type="protein sequence ID" value="PKY09674.1"/>
    <property type="molecule type" value="Genomic_DNA"/>
</dbReference>
<dbReference type="Gene3D" id="4.10.520.10">
    <property type="entry name" value="IHF-like DNA-binding proteins"/>
    <property type="match status" value="1"/>
</dbReference>
<dbReference type="PANTHER" id="PTHR33175">
    <property type="entry name" value="DNA-BINDING PROTEIN HU"/>
    <property type="match status" value="1"/>
</dbReference>
<dbReference type="SUPFAM" id="SSF47729">
    <property type="entry name" value="IHF-like DNA-binding proteins"/>
    <property type="match status" value="1"/>
</dbReference>
<dbReference type="GO" id="GO:0030527">
    <property type="term" value="F:structural constituent of chromatin"/>
    <property type="evidence" value="ECO:0007669"/>
    <property type="project" value="InterPro"/>
</dbReference>
<dbReference type="InterPro" id="IPR010992">
    <property type="entry name" value="IHF-like_DNA-bd_dom_sf"/>
</dbReference>
<keyword evidence="3" id="KW-0238">DNA-binding</keyword>
<dbReference type="RefSeq" id="WP_101538884.1">
    <property type="nucleotide sequence ID" value="NZ_MXAV01000053.1"/>
</dbReference>
<sequence length="94" mass="10386">MNQSKIVKELLNRRPGTLRFEAAQILDDVSQSFIEVLRRDGRVVIPGLGSLSLQERAGRSGFNPATGARLQIPAKTVVKFQPSKSLRDGVNIDR</sequence>
<dbReference type="GO" id="GO:0030261">
    <property type="term" value="P:chromosome condensation"/>
    <property type="evidence" value="ECO:0007669"/>
    <property type="project" value="UniProtKB-KW"/>
</dbReference>
<reference evidence="5 6" key="1">
    <citation type="submission" date="2017-03" db="EMBL/GenBank/DDBJ databases">
        <title>Draft genime sequence of the acidophilic sulfur-oxidizing bacterium Acidithiobacillus sp. SH, isolated from seawater.</title>
        <authorList>
            <person name="Sharmin S."/>
            <person name="Tokuhisa M."/>
            <person name="Kanao T."/>
            <person name="Kamimura K."/>
        </authorList>
    </citation>
    <scope>NUCLEOTIDE SEQUENCE [LARGE SCALE GENOMIC DNA]</scope>
    <source>
        <strain evidence="5 6">SH</strain>
    </source>
</reference>
<evidence type="ECO:0000256" key="2">
    <source>
        <dbReference type="ARBA" id="ARBA00023067"/>
    </source>
</evidence>
<proteinExistence type="inferred from homology"/>
<evidence type="ECO:0000256" key="1">
    <source>
        <dbReference type="ARBA" id="ARBA00010529"/>
    </source>
</evidence>
<evidence type="ECO:0008006" key="7">
    <source>
        <dbReference type="Google" id="ProtNLM"/>
    </source>
</evidence>
<evidence type="ECO:0000313" key="6">
    <source>
        <dbReference type="Proteomes" id="UP000234329"/>
    </source>
</evidence>
<comment type="similarity">
    <text evidence="1 4">Belongs to the bacterial histone-like protein family.</text>
</comment>
<evidence type="ECO:0000256" key="3">
    <source>
        <dbReference type="ARBA" id="ARBA00023125"/>
    </source>
</evidence>
<dbReference type="InterPro" id="IPR000119">
    <property type="entry name" value="Hist_DNA-bd"/>
</dbReference>
<dbReference type="GO" id="GO:0003677">
    <property type="term" value="F:DNA binding"/>
    <property type="evidence" value="ECO:0007669"/>
    <property type="project" value="UniProtKB-KW"/>
</dbReference>
<dbReference type="Proteomes" id="UP000234329">
    <property type="component" value="Unassembled WGS sequence"/>
</dbReference>
<evidence type="ECO:0000256" key="4">
    <source>
        <dbReference type="RuleBase" id="RU003939"/>
    </source>
</evidence>
<keyword evidence="6" id="KW-1185">Reference proteome</keyword>
<dbReference type="OrthoDB" id="9799835at2"/>
<dbReference type="SMART" id="SM00411">
    <property type="entry name" value="BHL"/>
    <property type="match status" value="1"/>
</dbReference>
<accession>A0A2I1DIH2</accession>
<evidence type="ECO:0000313" key="5">
    <source>
        <dbReference type="EMBL" id="PKY09674.1"/>
    </source>
</evidence>
<dbReference type="PRINTS" id="PR01727">
    <property type="entry name" value="DNABINDINGHU"/>
</dbReference>
<dbReference type="InParanoid" id="A0A2I1DIH2"/>